<reference evidence="1 2" key="1">
    <citation type="submission" date="2020-08" db="EMBL/GenBank/DDBJ databases">
        <title>A Genomic Blueprint of the Chicken Gut Microbiome.</title>
        <authorList>
            <person name="Gilroy R."/>
            <person name="Ravi A."/>
            <person name="Getino M."/>
            <person name="Pursley I."/>
            <person name="Horton D.L."/>
            <person name="Alikhan N.-F."/>
            <person name="Baker D."/>
            <person name="Gharbi K."/>
            <person name="Hall N."/>
            <person name="Watson M."/>
            <person name="Adriaenssens E.M."/>
            <person name="Foster-Nyarko E."/>
            <person name="Jarju S."/>
            <person name="Secka A."/>
            <person name="Antonio M."/>
            <person name="Oren A."/>
            <person name="Chaudhuri R."/>
            <person name="La Ragione R.M."/>
            <person name="Hildebrand F."/>
            <person name="Pallen M.J."/>
        </authorList>
    </citation>
    <scope>NUCLEOTIDE SEQUENCE [LARGE SCALE GENOMIC DNA]</scope>
    <source>
        <strain evidence="1 2">Sa1CVN1</strain>
    </source>
</reference>
<evidence type="ECO:0008006" key="3">
    <source>
        <dbReference type="Google" id="ProtNLM"/>
    </source>
</evidence>
<evidence type="ECO:0000313" key="1">
    <source>
        <dbReference type="EMBL" id="MBD8041028.1"/>
    </source>
</evidence>
<accession>A0ABR8Y9Z0</accession>
<comment type="caution">
    <text evidence="1">The sequence shown here is derived from an EMBL/GenBank/DDBJ whole genome shotgun (WGS) entry which is preliminary data.</text>
</comment>
<dbReference type="Proteomes" id="UP000620874">
    <property type="component" value="Unassembled WGS sequence"/>
</dbReference>
<evidence type="ECO:0000313" key="2">
    <source>
        <dbReference type="Proteomes" id="UP000620874"/>
    </source>
</evidence>
<name>A0ABR8Y9Z0_9BACT</name>
<dbReference type="RefSeq" id="WP_087250480.1">
    <property type="nucleotide sequence ID" value="NZ_JACSPP010000037.1"/>
</dbReference>
<gene>
    <name evidence="1" type="ORF">H9625_11400</name>
</gene>
<organism evidence="1 2">
    <name type="scientific">Phocaeicola intestinalis</name>
    <dbReference type="NCBI Taxonomy" id="2762212"/>
    <lineage>
        <taxon>Bacteria</taxon>
        <taxon>Pseudomonadati</taxon>
        <taxon>Bacteroidota</taxon>
        <taxon>Bacteroidia</taxon>
        <taxon>Bacteroidales</taxon>
        <taxon>Bacteroidaceae</taxon>
        <taxon>Phocaeicola</taxon>
    </lineage>
</organism>
<dbReference type="EMBL" id="JACSPP010000037">
    <property type="protein sequence ID" value="MBD8041028.1"/>
    <property type="molecule type" value="Genomic_DNA"/>
</dbReference>
<sequence>MTRLFIDGQEVVLSENFELELITENPYFTRNGEYTYDIDIDLRDPGNRRIYQNINRSDVTKGLKNRKATLMSGALEIISGVEVVLSIENYTAKIQIVAGNSQLNYEGGDTDIRSMVLDGISMTSQQAIDTLFGKFPENNVVYPPVVNYTESDGSFSILNNVEVGEDISFTDVENISPQYYLLYVIENLITKLGFTKGINELEDDPVWSRLFIVNPYKDSVLQELLPDWTINEFIEQIELYLDCIIVIDKVDKKFNIISLNKYFENQDIVYLDDVVDDSTEKTYDVDTNYAFAYTYVSYDLPSDEYYNYLKLKEGVRENCSTVSSPEWDDFKTKYDQYYSGPYILHSEDYGLDYVVTDYSVSGETKKGLIIVDRFKDAGNLDSRDKSSFQIVPAEVEKIEIHSTTGGRYLIGPAVKKLRVDPESTAINDLINSSGNNTDIPDRLYVGIYYGIQKALNRGPNEYPGEYWDKMPMGSNDRYFIQKPTTLGGDQSILTLPDYTITLDGDNGLFNRVYKNKREIDTSVEYTFQFLTNKVYDLNRIFVIRNKKYYCKEVHYKITPKGMDKIAEGIFYLADSE</sequence>
<keyword evidence="2" id="KW-1185">Reference proteome</keyword>
<protein>
    <recommendedName>
        <fullName evidence="3">DUF4906 domain-containing protein</fullName>
    </recommendedName>
</protein>
<proteinExistence type="predicted"/>